<organism evidence="2 3">
    <name type="scientific">Artemisia annua</name>
    <name type="common">Sweet wormwood</name>
    <dbReference type="NCBI Taxonomy" id="35608"/>
    <lineage>
        <taxon>Eukaryota</taxon>
        <taxon>Viridiplantae</taxon>
        <taxon>Streptophyta</taxon>
        <taxon>Embryophyta</taxon>
        <taxon>Tracheophyta</taxon>
        <taxon>Spermatophyta</taxon>
        <taxon>Magnoliopsida</taxon>
        <taxon>eudicotyledons</taxon>
        <taxon>Gunneridae</taxon>
        <taxon>Pentapetalae</taxon>
        <taxon>asterids</taxon>
        <taxon>campanulids</taxon>
        <taxon>Asterales</taxon>
        <taxon>Asteraceae</taxon>
        <taxon>Asteroideae</taxon>
        <taxon>Anthemideae</taxon>
        <taxon>Artemisiinae</taxon>
        <taxon>Artemisia</taxon>
    </lineage>
</organism>
<gene>
    <name evidence="2" type="ORF">CTI12_AA151200</name>
</gene>
<dbReference type="EMBL" id="PKPP01001135">
    <property type="protein sequence ID" value="PWA85328.1"/>
    <property type="molecule type" value="Genomic_DNA"/>
</dbReference>
<proteinExistence type="predicted"/>
<dbReference type="OrthoDB" id="1929682at2759"/>
<reference evidence="2 3" key="1">
    <citation type="journal article" date="2018" name="Mol. Plant">
        <title>The genome of Artemisia annua provides insight into the evolution of Asteraceae family and artemisinin biosynthesis.</title>
        <authorList>
            <person name="Shen Q."/>
            <person name="Zhang L."/>
            <person name="Liao Z."/>
            <person name="Wang S."/>
            <person name="Yan T."/>
            <person name="Shi P."/>
            <person name="Liu M."/>
            <person name="Fu X."/>
            <person name="Pan Q."/>
            <person name="Wang Y."/>
            <person name="Lv Z."/>
            <person name="Lu X."/>
            <person name="Zhang F."/>
            <person name="Jiang W."/>
            <person name="Ma Y."/>
            <person name="Chen M."/>
            <person name="Hao X."/>
            <person name="Li L."/>
            <person name="Tang Y."/>
            <person name="Lv G."/>
            <person name="Zhou Y."/>
            <person name="Sun X."/>
            <person name="Brodelius P.E."/>
            <person name="Rose J.K.C."/>
            <person name="Tang K."/>
        </authorList>
    </citation>
    <scope>NUCLEOTIDE SEQUENCE [LARGE SCALE GENOMIC DNA]</scope>
    <source>
        <strain evidence="3">cv. Huhao1</strain>
        <tissue evidence="2">Leaf</tissue>
    </source>
</reference>
<keyword evidence="1" id="KW-0472">Membrane</keyword>
<feature type="transmembrane region" description="Helical" evidence="1">
    <location>
        <begin position="76"/>
        <end position="94"/>
    </location>
</feature>
<evidence type="ECO:0000313" key="3">
    <source>
        <dbReference type="Proteomes" id="UP000245207"/>
    </source>
</evidence>
<keyword evidence="1" id="KW-1133">Transmembrane helix</keyword>
<comment type="caution">
    <text evidence="2">The sequence shown here is derived from an EMBL/GenBank/DDBJ whole genome shotgun (WGS) entry which is preliminary data.</text>
</comment>
<name>A0A2U1PHT4_ARTAN</name>
<evidence type="ECO:0000313" key="2">
    <source>
        <dbReference type="EMBL" id="PWA85328.1"/>
    </source>
</evidence>
<keyword evidence="1" id="KW-0812">Transmembrane</keyword>
<sequence length="189" mass="21715">MFIYGFVNLHFNAYCKFSVLIYNSGQQAITDPRIDFEGDCAVAEDYKRGLSDDLKSPNETKADVHSSSRRMSGSTVLIIAIAVAAVVGLSFVLFRLWQKKKREEQYLACSMIDCVYYLTLKILTRLLLHTSHSLKSEMVRPLGLYQCFKQFVILWFSVRCKWQFWIGTMVPVAKSRKCRDAIHVGESSY</sequence>
<evidence type="ECO:0000256" key="1">
    <source>
        <dbReference type="SAM" id="Phobius"/>
    </source>
</evidence>
<protein>
    <submittedName>
        <fullName evidence="2">Uncharacterized protein</fullName>
    </submittedName>
</protein>
<dbReference type="Proteomes" id="UP000245207">
    <property type="component" value="Unassembled WGS sequence"/>
</dbReference>
<accession>A0A2U1PHT4</accession>
<dbReference type="AlphaFoldDB" id="A0A2U1PHT4"/>
<keyword evidence="3" id="KW-1185">Reference proteome</keyword>